<dbReference type="GeneID" id="70134861"/>
<dbReference type="InterPro" id="IPR032675">
    <property type="entry name" value="LRR_dom_sf"/>
</dbReference>
<keyword evidence="2" id="KW-1185">Reference proteome</keyword>
<evidence type="ECO:0000313" key="1">
    <source>
        <dbReference type="EMBL" id="KAH6652056.1"/>
    </source>
</evidence>
<gene>
    <name evidence="1" type="ORF">BKA67DRAFT_647979</name>
</gene>
<dbReference type="SUPFAM" id="SSF52047">
    <property type="entry name" value="RNI-like"/>
    <property type="match status" value="1"/>
</dbReference>
<dbReference type="AlphaFoldDB" id="A0A9P8UH57"/>
<reference evidence="1" key="1">
    <citation type="journal article" date="2021" name="Nat. Commun.">
        <title>Genetic determinants of endophytism in the Arabidopsis root mycobiome.</title>
        <authorList>
            <person name="Mesny F."/>
            <person name="Miyauchi S."/>
            <person name="Thiergart T."/>
            <person name="Pickel B."/>
            <person name="Atanasova L."/>
            <person name="Karlsson M."/>
            <person name="Huettel B."/>
            <person name="Barry K.W."/>
            <person name="Haridas S."/>
            <person name="Chen C."/>
            <person name="Bauer D."/>
            <person name="Andreopoulos W."/>
            <person name="Pangilinan J."/>
            <person name="LaButti K."/>
            <person name="Riley R."/>
            <person name="Lipzen A."/>
            <person name="Clum A."/>
            <person name="Drula E."/>
            <person name="Henrissat B."/>
            <person name="Kohler A."/>
            <person name="Grigoriev I.V."/>
            <person name="Martin F.M."/>
            <person name="Hacquard S."/>
        </authorList>
    </citation>
    <scope>NUCLEOTIDE SEQUENCE</scope>
    <source>
        <strain evidence="1">MPI-SDFR-AT-0073</strain>
    </source>
</reference>
<dbReference type="Gene3D" id="3.80.10.10">
    <property type="entry name" value="Ribonuclease Inhibitor"/>
    <property type="match status" value="1"/>
</dbReference>
<dbReference type="Proteomes" id="UP000758603">
    <property type="component" value="Unassembled WGS sequence"/>
</dbReference>
<dbReference type="EMBL" id="JAGPXC010000006">
    <property type="protein sequence ID" value="KAH6652056.1"/>
    <property type="molecule type" value="Genomic_DNA"/>
</dbReference>
<organism evidence="1 2">
    <name type="scientific">Truncatella angustata</name>
    <dbReference type="NCBI Taxonomy" id="152316"/>
    <lineage>
        <taxon>Eukaryota</taxon>
        <taxon>Fungi</taxon>
        <taxon>Dikarya</taxon>
        <taxon>Ascomycota</taxon>
        <taxon>Pezizomycotina</taxon>
        <taxon>Sordariomycetes</taxon>
        <taxon>Xylariomycetidae</taxon>
        <taxon>Amphisphaeriales</taxon>
        <taxon>Sporocadaceae</taxon>
        <taxon>Truncatella</taxon>
    </lineage>
</organism>
<sequence>MARTKKAQPGNKRRQLQLLARQSSSRAAPKTSQAATQLTRQSILPYRAFTLNPYAIMLGEHVHDKAHVAAMEGRKDVTWDARGAVFDQPRPIISVHLLRNLDVTDEHIFDLLNRGALFYDSIEDFHVGSVEPGSANSLTNHSILPLARNCPNIKQISLKGATRMTEGTLMAFLQHCPQLEYIDISGAWDKLGQVKSHDGGNLLDDAILAAPKLRKLVLCNQRSITEKGMRVLSMKRPGLEICCGRTGHGGKDIRTFWCGQELDATGHIPETSSELVPSDKNNTLCKSKEVVVISDDSDDSNAKSDRQDIIVLSDDDDYGSKDLDTRTNKGKDEGVYHLKLSDYEMDKGFVSQELFGVAGLDSILASRRTSG</sequence>
<dbReference type="OrthoDB" id="550575at2759"/>
<protein>
    <submittedName>
        <fullName evidence="1">Uncharacterized protein</fullName>
    </submittedName>
</protein>
<proteinExistence type="predicted"/>
<dbReference type="RefSeq" id="XP_045956334.1">
    <property type="nucleotide sequence ID" value="XM_046105970.1"/>
</dbReference>
<evidence type="ECO:0000313" key="2">
    <source>
        <dbReference type="Proteomes" id="UP000758603"/>
    </source>
</evidence>
<comment type="caution">
    <text evidence="1">The sequence shown here is derived from an EMBL/GenBank/DDBJ whole genome shotgun (WGS) entry which is preliminary data.</text>
</comment>
<accession>A0A9P8UH57</accession>
<name>A0A9P8UH57_9PEZI</name>